<dbReference type="Pfam" id="PF03060">
    <property type="entry name" value="NMO"/>
    <property type="match status" value="1"/>
</dbReference>
<dbReference type="InterPro" id="IPR013785">
    <property type="entry name" value="Aldolase_TIM"/>
</dbReference>
<dbReference type="PANTHER" id="PTHR32332">
    <property type="entry name" value="2-NITROPROPANE DIOXYGENASE"/>
    <property type="match status" value="1"/>
</dbReference>
<dbReference type="RefSeq" id="WP_093791856.1">
    <property type="nucleotide sequence ID" value="NZ_CP155571.1"/>
</dbReference>
<evidence type="ECO:0000256" key="2">
    <source>
        <dbReference type="ARBA" id="ARBA00013457"/>
    </source>
</evidence>
<evidence type="ECO:0000256" key="3">
    <source>
        <dbReference type="ARBA" id="ARBA00022630"/>
    </source>
</evidence>
<comment type="function">
    <text evidence="1">Nitronate monooxygenase that uses molecular oxygen to catalyze the oxidative denitrification of alkyl nitronates. Acts on propionate 3-nitronate (P3N), the presumed physiological substrate. Probably functions in the detoxification of P3N, a metabolic poison produced by plants and fungi as a defense mechanism.</text>
</comment>
<keyword evidence="4" id="KW-0288">FMN</keyword>
<organism evidence="6 7">
    <name type="scientific">Sporomusa acidovorans (strain ATCC 49682 / DSM 3132 / Mol)</name>
    <dbReference type="NCBI Taxonomy" id="1123286"/>
    <lineage>
        <taxon>Bacteria</taxon>
        <taxon>Bacillati</taxon>
        <taxon>Bacillota</taxon>
        <taxon>Negativicutes</taxon>
        <taxon>Selenomonadales</taxon>
        <taxon>Sporomusaceae</taxon>
        <taxon>Sporomusa</taxon>
    </lineage>
</organism>
<dbReference type="Proteomes" id="UP000216052">
    <property type="component" value="Chromosome"/>
</dbReference>
<dbReference type="PANTHER" id="PTHR32332:SF18">
    <property type="entry name" value="2-NITROPROPANE DIOXYGENASE"/>
    <property type="match status" value="1"/>
</dbReference>
<evidence type="ECO:0000313" key="7">
    <source>
        <dbReference type="Proteomes" id="UP000216052"/>
    </source>
</evidence>
<dbReference type="Gene3D" id="3.20.20.70">
    <property type="entry name" value="Aldolase class I"/>
    <property type="match status" value="1"/>
</dbReference>
<dbReference type="SUPFAM" id="SSF51412">
    <property type="entry name" value="Inosine monophosphate dehydrogenase (IMPDH)"/>
    <property type="match status" value="1"/>
</dbReference>
<dbReference type="EMBL" id="CP155571">
    <property type="protein sequence ID" value="XFO72510.1"/>
    <property type="molecule type" value="Genomic_DNA"/>
</dbReference>
<keyword evidence="3" id="KW-0285">Flavoprotein</keyword>
<evidence type="ECO:0000256" key="5">
    <source>
        <dbReference type="ARBA" id="ARBA00023002"/>
    </source>
</evidence>
<accession>A0ABZ3J2T4</accession>
<dbReference type="CDD" id="cd04730">
    <property type="entry name" value="NPD_like"/>
    <property type="match status" value="1"/>
</dbReference>
<dbReference type="GO" id="GO:0050136">
    <property type="term" value="F:NADH dehydrogenase (quinone) (non-electrogenic) activity"/>
    <property type="evidence" value="ECO:0007669"/>
    <property type="project" value="UniProtKB-EC"/>
</dbReference>
<gene>
    <name evidence="6" type="ORF">SPACI_025630</name>
</gene>
<evidence type="ECO:0000313" key="6">
    <source>
        <dbReference type="EMBL" id="XFO72510.1"/>
    </source>
</evidence>
<reference evidence="6" key="1">
    <citation type="submission" date="2024-05" db="EMBL/GenBank/DDBJ databases">
        <title>Isolation and characterization of Sporomusa carbonis sp. nov., a carboxydotrophic hydrogenogen in the genus of Sporomusa isolated from a charcoal burning pile.</title>
        <authorList>
            <person name="Boeer T."/>
            <person name="Rosenbaum F."/>
            <person name="Eysell L."/>
            <person name="Mueller V."/>
            <person name="Daniel R."/>
            <person name="Poehlein A."/>
        </authorList>
    </citation>
    <scope>NUCLEOTIDE SEQUENCE [LARGE SCALE GENOMIC DNA]</scope>
    <source>
        <strain evidence="6">DSM 3132</strain>
    </source>
</reference>
<name>A0ABZ3J2T4_SPOA4</name>
<dbReference type="InterPro" id="IPR004136">
    <property type="entry name" value="NMO"/>
</dbReference>
<keyword evidence="5 6" id="KW-0560">Oxidoreductase</keyword>
<sequence>MKLPELKIGQHVAKIPIIQGGMAIRLSTARLAAAVAEAGGIGLIAASGMGFDELRHEIRLARSLTKGIIGINIMVAARQFARYVDTAIDEGIDLVVAGAGFSRDVFPMGKKSGTPIVPIISTVKGAKISEKLGAAAIIVEGKEAGGHLGTDKSLREILPDIKKSVSIPVVGAGGIISGRDIAEVIKLGADGVQMGTRFAASVESNAAPALKEFYLKAKPEDVVLIKSPVGLPGRAIKNPFAQKILECTADEPQNCGACLKHCAQNFCIINALIRAQQGDVDTGLVFTGEYIHKIDEILPVKEIFARLLKEVVEIN</sequence>
<protein>
    <recommendedName>
        <fullName evidence="2">Probable nitronate monooxygenase</fullName>
    </recommendedName>
</protein>
<keyword evidence="7" id="KW-1185">Reference proteome</keyword>
<evidence type="ECO:0000256" key="1">
    <source>
        <dbReference type="ARBA" id="ARBA00003535"/>
    </source>
</evidence>
<proteinExistence type="predicted"/>
<evidence type="ECO:0000256" key="4">
    <source>
        <dbReference type="ARBA" id="ARBA00022643"/>
    </source>
</evidence>